<dbReference type="GO" id="GO:0016020">
    <property type="term" value="C:membrane"/>
    <property type="evidence" value="ECO:0007669"/>
    <property type="project" value="UniProtKB-SubCell"/>
</dbReference>
<comment type="subcellular location">
    <subcellularLocation>
        <location evidence="1">Membrane</location>
        <topology evidence="1">Single-pass membrane protein</topology>
    </subcellularLocation>
</comment>
<keyword evidence="3" id="KW-1133">Transmembrane helix</keyword>
<sequence length="806" mass="95596">MRIEQDTIDRFTSSEGFENNSTSAERSFTESETLLFEDVPDSDKFNNRKNFFNLNSIKTLLGSPSLLNILKTVKSMLISLVLLPWWFYKKLVHSIVNAFIYIFTFQFLQSKSSIAIVLLSTALIINSYQILELNRAKIDEIRVYKPYKPNTNFTYYDPDPVDSLTFYEVFEIIDKLGNFNYSPPYVIGDKRLVPAIYLNEIKSNIQLNNNELPPDFKMEFSWSDWLDFEYRFKYGKQFAKDHNNKPIGNCQEFRELIGFPRMSLLGIVKNEADILPNCTDLTWSEIRDLPYNYYPRFKITERKNERMVPHARILHGSSYVYYTMDPPQRLIYVDGKTHTNIIVPIETKKHKSTSVINKKIRFKMQSETFLKNYPKLIEIFHDILDTIDSNKYNIEFRDAGYHDSIIYDQSRINVNFKFQSEKTGFTLSRNDFLNPNNLREIEKKLKHFRKVGSLDNTLYENIVTEMDRYPDKRYGKYFEEPAVYDESNQIEGSHYDWRFYSTKEKFPEYKKVTILSRIIRAWLRFTNNENIDTWLAHGTLLGHSFNKMMLPWDTDHDVQVSSNGMWTLAKYFNQSIIIDSTLDDEYASGYGQYFLDIGNPFFDRDDRGGVNAIDARFIDIHTGMYIDITEVADAPNKHDVAHKNDHRVNQMMMDEFELALKHHNVTKEDVIKANNLYSCKNFHLYMIEDLTNFKRDLFMGEYAFVQENEESILDTEFQRRHEEMNYEGHTWRDKMKMWVDNDACKTDDRQGDTCLKDPYEKLMFELTYPKGIDHVINERRVIYPDWEGISAKFHKDFGKMYEQKDD</sequence>
<keyword evidence="4" id="KW-0472">Membrane</keyword>
<organism evidence="6 7">
    <name type="scientific">Pichia inconspicua</name>
    <dbReference type="NCBI Taxonomy" id="52247"/>
    <lineage>
        <taxon>Eukaryota</taxon>
        <taxon>Fungi</taxon>
        <taxon>Dikarya</taxon>
        <taxon>Ascomycota</taxon>
        <taxon>Saccharomycotina</taxon>
        <taxon>Pichiomycetes</taxon>
        <taxon>Pichiales</taxon>
        <taxon>Pichiaceae</taxon>
        <taxon>Pichia</taxon>
    </lineage>
</organism>
<reference evidence="6 7" key="1">
    <citation type="journal article" date="2019" name="Front. Genet.">
        <title>Whole-Genome Sequencing of the Opportunistic Yeast Pathogen Candida inconspicua Uncovers Its Hybrid Origin.</title>
        <authorList>
            <person name="Mixao V."/>
            <person name="Hansen A.P."/>
            <person name="Saus E."/>
            <person name="Boekhout T."/>
            <person name="Lass-Florl C."/>
            <person name="Gabaldon T."/>
        </authorList>
    </citation>
    <scope>NUCLEOTIDE SEQUENCE [LARGE SCALE GENOMIC DNA]</scope>
    <source>
        <strain evidence="6 7">CBS 180</strain>
    </source>
</reference>
<comment type="caution">
    <text evidence="6">The sequence shown here is derived from an EMBL/GenBank/DDBJ whole genome shotgun (WGS) entry which is preliminary data.</text>
</comment>
<name>A0A4T0X657_9ASCO</name>
<keyword evidence="2" id="KW-0812">Transmembrane</keyword>
<feature type="domain" description="LicD/FKTN/FKRP nucleotidyltransferase" evidence="5">
    <location>
        <begin position="527"/>
        <end position="648"/>
    </location>
</feature>
<dbReference type="GO" id="GO:0009100">
    <property type="term" value="P:glycoprotein metabolic process"/>
    <property type="evidence" value="ECO:0007669"/>
    <property type="project" value="UniProtKB-ARBA"/>
</dbReference>
<dbReference type="AlphaFoldDB" id="A0A4T0X657"/>
<evidence type="ECO:0000259" key="5">
    <source>
        <dbReference type="Pfam" id="PF04991"/>
    </source>
</evidence>
<dbReference type="STRING" id="52247.A0A4T0X657"/>
<proteinExistence type="predicted"/>
<evidence type="ECO:0000313" key="7">
    <source>
        <dbReference type="Proteomes" id="UP000307173"/>
    </source>
</evidence>
<protein>
    <recommendedName>
        <fullName evidence="5">LicD/FKTN/FKRP nucleotidyltransferase domain-containing protein</fullName>
    </recommendedName>
</protein>
<dbReference type="EMBL" id="SELW01000141">
    <property type="protein sequence ID" value="TID30527.1"/>
    <property type="molecule type" value="Genomic_DNA"/>
</dbReference>
<dbReference type="PANTHER" id="PTHR15407:SF28">
    <property type="entry name" value="RIBITOL-5-PHOSPHATE TRANSFERASE FKTN"/>
    <property type="match status" value="1"/>
</dbReference>
<evidence type="ECO:0000313" key="6">
    <source>
        <dbReference type="EMBL" id="TID30527.1"/>
    </source>
</evidence>
<evidence type="ECO:0000256" key="1">
    <source>
        <dbReference type="ARBA" id="ARBA00004167"/>
    </source>
</evidence>
<dbReference type="Pfam" id="PF04991">
    <property type="entry name" value="LicD"/>
    <property type="match status" value="1"/>
</dbReference>
<dbReference type="InterPro" id="IPR007074">
    <property type="entry name" value="LicD/FKTN/FKRP_NTP_transf"/>
</dbReference>
<evidence type="ECO:0000256" key="3">
    <source>
        <dbReference type="ARBA" id="ARBA00022989"/>
    </source>
</evidence>
<accession>A0A4T0X657</accession>
<gene>
    <name evidence="6" type="ORF">CANINC_000881</name>
</gene>
<dbReference type="PANTHER" id="PTHR15407">
    <property type="entry name" value="FUKUTIN-RELATED"/>
    <property type="match status" value="1"/>
</dbReference>
<keyword evidence="7" id="KW-1185">Reference proteome</keyword>
<evidence type="ECO:0000256" key="4">
    <source>
        <dbReference type="ARBA" id="ARBA00023136"/>
    </source>
</evidence>
<dbReference type="OrthoDB" id="444255at2759"/>
<evidence type="ECO:0000256" key="2">
    <source>
        <dbReference type="ARBA" id="ARBA00022692"/>
    </source>
</evidence>
<dbReference type="InterPro" id="IPR009644">
    <property type="entry name" value="FKTN/MNN4/W02B3.4-1"/>
</dbReference>
<dbReference type="Proteomes" id="UP000307173">
    <property type="component" value="Unassembled WGS sequence"/>
</dbReference>